<dbReference type="GeneID" id="20665677"/>
<reference evidence="1 2" key="1">
    <citation type="journal article" date="2012" name="New Phytol.">
        <title>Insight into trade-off between wood decay and parasitism from the genome of a fungal forest pathogen.</title>
        <authorList>
            <person name="Olson A."/>
            <person name="Aerts A."/>
            <person name="Asiegbu F."/>
            <person name="Belbahri L."/>
            <person name="Bouzid O."/>
            <person name="Broberg A."/>
            <person name="Canback B."/>
            <person name="Coutinho P.M."/>
            <person name="Cullen D."/>
            <person name="Dalman K."/>
            <person name="Deflorio G."/>
            <person name="van Diepen L.T."/>
            <person name="Dunand C."/>
            <person name="Duplessis S."/>
            <person name="Durling M."/>
            <person name="Gonthier P."/>
            <person name="Grimwood J."/>
            <person name="Fossdal C.G."/>
            <person name="Hansson D."/>
            <person name="Henrissat B."/>
            <person name="Hietala A."/>
            <person name="Himmelstrand K."/>
            <person name="Hoffmeister D."/>
            <person name="Hogberg N."/>
            <person name="James T.Y."/>
            <person name="Karlsson M."/>
            <person name="Kohler A."/>
            <person name="Kues U."/>
            <person name="Lee Y.H."/>
            <person name="Lin Y.C."/>
            <person name="Lind M."/>
            <person name="Lindquist E."/>
            <person name="Lombard V."/>
            <person name="Lucas S."/>
            <person name="Lunden K."/>
            <person name="Morin E."/>
            <person name="Murat C."/>
            <person name="Park J."/>
            <person name="Raffaello T."/>
            <person name="Rouze P."/>
            <person name="Salamov A."/>
            <person name="Schmutz J."/>
            <person name="Solheim H."/>
            <person name="Stahlberg J."/>
            <person name="Velez H."/>
            <person name="de Vries R.P."/>
            <person name="Wiebenga A."/>
            <person name="Woodward S."/>
            <person name="Yakovlev I."/>
            <person name="Garbelotto M."/>
            <person name="Martin F."/>
            <person name="Grigoriev I.V."/>
            <person name="Stenlid J."/>
        </authorList>
    </citation>
    <scope>NUCLEOTIDE SEQUENCE [LARGE SCALE GENOMIC DNA]</scope>
    <source>
        <strain evidence="1 2">TC 32-1</strain>
    </source>
</reference>
<dbReference type="RefSeq" id="XP_009542963.1">
    <property type="nucleotide sequence ID" value="XM_009544668.1"/>
</dbReference>
<evidence type="ECO:0000313" key="2">
    <source>
        <dbReference type="Proteomes" id="UP000030671"/>
    </source>
</evidence>
<dbReference type="KEGG" id="hir:HETIRDRAFT_100276"/>
<protein>
    <submittedName>
        <fullName evidence="1">Uncharacterized protein</fullName>
    </submittedName>
</protein>
<proteinExistence type="predicted"/>
<accession>W4KK14</accession>
<name>W4KK14_HETIT</name>
<organism evidence="1 2">
    <name type="scientific">Heterobasidion irregulare (strain TC 32-1)</name>
    <dbReference type="NCBI Taxonomy" id="747525"/>
    <lineage>
        <taxon>Eukaryota</taxon>
        <taxon>Fungi</taxon>
        <taxon>Dikarya</taxon>
        <taxon>Basidiomycota</taxon>
        <taxon>Agaricomycotina</taxon>
        <taxon>Agaricomycetes</taxon>
        <taxon>Russulales</taxon>
        <taxon>Bondarzewiaceae</taxon>
        <taxon>Heterobasidion</taxon>
        <taxon>Heterobasidion annosum species complex</taxon>
    </lineage>
</organism>
<dbReference type="HOGENOM" id="CLU_2373049_0_0_1"/>
<dbReference type="EMBL" id="KI925455">
    <property type="protein sequence ID" value="ETW86203.1"/>
    <property type="molecule type" value="Genomic_DNA"/>
</dbReference>
<keyword evidence="2" id="KW-1185">Reference proteome</keyword>
<sequence length="95" mass="10234">MVRAVVKGSSSPSGRYSCITALGPRISSSPDGRATNRQNITSRKLQQTRSEMFGTVPPNLRSVPPSYARFTHPRTIAFILSNETFLLPGAPASAD</sequence>
<dbReference type="AlphaFoldDB" id="W4KK14"/>
<dbReference type="InParanoid" id="W4KK14"/>
<evidence type="ECO:0000313" key="1">
    <source>
        <dbReference type="EMBL" id="ETW86203.1"/>
    </source>
</evidence>
<gene>
    <name evidence="1" type="ORF">HETIRDRAFT_100276</name>
</gene>
<dbReference type="Proteomes" id="UP000030671">
    <property type="component" value="Unassembled WGS sequence"/>
</dbReference>